<feature type="compositionally biased region" description="Basic and acidic residues" evidence="3">
    <location>
        <begin position="912"/>
        <end position="922"/>
    </location>
</feature>
<feature type="compositionally biased region" description="Basic and acidic residues" evidence="3">
    <location>
        <begin position="1772"/>
        <end position="1787"/>
    </location>
</feature>
<feature type="compositionally biased region" description="Polar residues" evidence="3">
    <location>
        <begin position="2676"/>
        <end position="2708"/>
    </location>
</feature>
<reference evidence="7" key="1">
    <citation type="submission" date="2022-03" db="EMBL/GenBank/DDBJ databases">
        <authorList>
            <person name="Martin C."/>
        </authorList>
    </citation>
    <scope>NUCLEOTIDE SEQUENCE</scope>
</reference>
<dbReference type="PROSITE" id="PS50090">
    <property type="entry name" value="MYB_LIKE"/>
    <property type="match status" value="1"/>
</dbReference>
<dbReference type="InterPro" id="IPR017930">
    <property type="entry name" value="Myb_dom"/>
</dbReference>
<dbReference type="InterPro" id="IPR031557">
    <property type="entry name" value="N-CoR_GPS2_interact"/>
</dbReference>
<feature type="compositionally biased region" description="Low complexity" evidence="3">
    <location>
        <begin position="1256"/>
        <end position="1268"/>
    </location>
</feature>
<feature type="compositionally biased region" description="Basic and acidic residues" evidence="3">
    <location>
        <begin position="2235"/>
        <end position="2251"/>
    </location>
</feature>
<dbReference type="FunFam" id="1.10.10.60:FF:000026">
    <property type="entry name" value="Nuclear receptor corepressor 2 isoform 1"/>
    <property type="match status" value="1"/>
</dbReference>
<dbReference type="Gene3D" id="1.10.10.60">
    <property type="entry name" value="Homeodomain-like"/>
    <property type="match status" value="1"/>
</dbReference>
<feature type="compositionally biased region" description="Basic and acidic residues" evidence="3">
    <location>
        <begin position="607"/>
        <end position="627"/>
    </location>
</feature>
<feature type="compositionally biased region" description="Polar residues" evidence="3">
    <location>
        <begin position="1087"/>
        <end position="1098"/>
    </location>
</feature>
<feature type="region of interest" description="Disordered" evidence="3">
    <location>
        <begin position="858"/>
        <end position="1394"/>
    </location>
</feature>
<dbReference type="GO" id="GO:0000785">
    <property type="term" value="C:chromatin"/>
    <property type="evidence" value="ECO:0007669"/>
    <property type="project" value="TreeGrafter"/>
</dbReference>
<feature type="compositionally biased region" description="Polar residues" evidence="3">
    <location>
        <begin position="3249"/>
        <end position="3270"/>
    </location>
</feature>
<feature type="compositionally biased region" description="Low complexity" evidence="3">
    <location>
        <begin position="2773"/>
        <end position="2786"/>
    </location>
</feature>
<feature type="region of interest" description="Disordered" evidence="3">
    <location>
        <begin position="1471"/>
        <end position="1490"/>
    </location>
</feature>
<feature type="compositionally biased region" description="Polar residues" evidence="3">
    <location>
        <begin position="2479"/>
        <end position="2509"/>
    </location>
</feature>
<feature type="compositionally biased region" description="Basic and acidic residues" evidence="3">
    <location>
        <begin position="3438"/>
        <end position="3448"/>
    </location>
</feature>
<feature type="region of interest" description="Disordered" evidence="3">
    <location>
        <begin position="264"/>
        <end position="290"/>
    </location>
</feature>
<organism evidence="7 8">
    <name type="scientific">Owenia fusiformis</name>
    <name type="common">Polychaete worm</name>
    <dbReference type="NCBI Taxonomy" id="6347"/>
    <lineage>
        <taxon>Eukaryota</taxon>
        <taxon>Metazoa</taxon>
        <taxon>Spiralia</taxon>
        <taxon>Lophotrochozoa</taxon>
        <taxon>Annelida</taxon>
        <taxon>Polychaeta</taxon>
        <taxon>Sedentaria</taxon>
        <taxon>Canalipalpata</taxon>
        <taxon>Sabellida</taxon>
        <taxon>Oweniida</taxon>
        <taxon>Oweniidae</taxon>
        <taxon>Owenia</taxon>
    </lineage>
</organism>
<feature type="compositionally biased region" description="Basic and acidic residues" evidence="3">
    <location>
        <begin position="2749"/>
        <end position="2758"/>
    </location>
</feature>
<dbReference type="PANTHER" id="PTHR13992">
    <property type="entry name" value="NUCLEAR RECEPTOR CO-REPRESSOR RELATED NCOR"/>
    <property type="match status" value="1"/>
</dbReference>
<feature type="region of interest" description="Disordered" evidence="3">
    <location>
        <begin position="1520"/>
        <end position="1759"/>
    </location>
</feature>
<evidence type="ECO:0000313" key="8">
    <source>
        <dbReference type="Proteomes" id="UP000749559"/>
    </source>
</evidence>
<feature type="compositionally biased region" description="Basic and acidic residues" evidence="3">
    <location>
        <begin position="2540"/>
        <end position="2555"/>
    </location>
</feature>
<feature type="compositionally biased region" description="Polar residues" evidence="3">
    <location>
        <begin position="1316"/>
        <end position="1332"/>
    </location>
</feature>
<sequence length="3448" mass="379735">MSSNRPPNDRGPTGPGHEVSSPYKRPRTQSPGSTMSRPGGYPYPTERYQVPIAAPGGPYQPRVYTAPGPEHVYQGERSTAADYRETFQQQREQEPPRRRPTLLGEQYHATRVAERERSAAEQYSYNRYEREGGQATIPPKQDVILSAAEQYSYNRYEREGGQATIPPKQDAQHHFPYKRRMVETGAREAIPAMRLAADEAKRGTHPFSQEPSYTPQVEAISPTPDDQKIEIAAMKASKEELINSISRIDREIGKSETSIANFKKKQQQLEEQANKPDEENQSEEPVVENKNQSVAQIIYAENRKKAEKAHAVFSKLAAPNDTLGATGLTFQPLYNQPSDTAVYHENKRKHMIFKKRLMLHFKKRHQARKIRERYLTERYDQLMQVWLKKIERIENNAKKRAKDQKTREFYERIFPEIKKSREDKDRFTRNTATRGNSNLGPIARSDVEMEQIIEGLHEQEEEDKKIRSYAVIPPVLLDSRQRRYRFMNNNGLIEDSMAEYKERQNLNVWTLPEKETFKEKYLQHPKNFGYIASFLERKTVEECVQYYYHSKKSENYKQLLRKQNMKKRKQLQSKPQPRESRYDPGVATVQQPAKKEKDEVVTPIVESVKEEPKSPSESVSKDEATDEVKMEVNVTEAGSTDNSVVPAEKTGDAEETKTKEGGLHNCAVCKVQLANYSLSRPITKSHCSQYYGLDLQNIQGEPRVCSSCRCRSVRRRYTQCPVPTCKTPKRKVKRLRPLPAKWAELSQEIKDPIIKEMELTDEITKCCVACINRIARKVGADPSESPVPAQETGEDNSDTSRWTDEEMDKAKKGLKEHGRDWETIANLVGTKSKAQCKNFYFNYKRKLSLEELVQEYKRKRAEEKRTTSISESVVSTNDSDEDISSSDEDNGEDNGDSSDCNSGPPSPPSFPQHDKDPPKQGEPDPPADTDQTPKDPPTSETKPADPTSTQEDHGKPIGPASLQKPVDYDSSATMSADEGPHSHDIGGPQGDRDRGSHHESDIKMAEDHRYRDVEVTSTDGAGDRRPHYPPGQGGLGHPTSYDSKPDSMPRPLSPKSHPSEPSKSNKDLTPSSACVRDLIHSAIERNLTLSVPGNNEAHSAQRDRDSGSFMMSVTQQQRRGSDPHITEVRSIPGYPTGYPPRTSPQPPPRDSRGGPNTEFSPQDLTRRTIDKHATYKGDPREYDPRDPRAGEVTNWRGMDDRQPRRDMTAPPPAHQHGNVKPQQRPLSAGFHDQRDKSPSAYLDRSQGTPPIRHQVPPSSSPYMSMPSPVDRQQPGGPRGGLAPRVTLPTPPPLINTKTPVNVMDKISPSMNPPPTGSITHGTPVNHPSQLPQSRYEKGSISQGIPRHDIIRQTTPPQSRPETGSITQGTPVGIDRSRPPISSSEGPRPGLPMQMYDSRTRMMYDSRMMELYRMNPNAAQSAAAGFFPPGVPFPQAEYRPEAAAAYTNSSHAVLLGDFLTAQQMQRAPRDRVEKEARLSPRNQDVRGQVPGPKLYVGVDGVHQMQYQATHQGMMYMPIQGQVPGEQGRRQPSPAISPRNDIPTSVTSNWPGRHASAVSPGIPVSRPGDRPATYQQPRENVIRSINQGTSGKLPESSQRQEYERREQGSRESDQRGPDSRYNDMNIKKLAEIAAEMQPLPQQPSGSLGRGQGPLTARDPRGPDMEAESAKRARMDPPLSVSHYQSRYEAEMRQYRPRFDSERTRTDSERTRTDSNASNYEEHREDVQKMIEHEREIRRQQGYAEQERQRAVTHSRAEAPEQDNDVLITDHKPALNHRTDPKHVSNKLEESNTMQTPDASKLLLQQFEADNANIPKKRQSPVPRQPPGKNSKTMSAANLIDAIIEHQICHNKEDISNSRSSPSGGILFPQNLQRVVQSEASIPTPPRPGSPQYTRPQMRYEPEPNQRPSQSVPVPPGAQTAPPGAQPVNAGVSGPTPPGSSETDKQTAKNVLAELPDDVGSSTRDVIQGSPTASDTSSKSSDSRAITLGEHIDAIIQQDYSKKKAALQAQAQAQAQAQLQAKGLLPSTSSSAPTQAPPQPVTSSEVPVSGNNGNASAAMGRFLQGNNSSSNSETDSPRSRVVTSPPPRPGGAQQDDARPRSYSTGAYQGPWKLKRVLEQGISSMMESMVPNSMSSLHPNQSQSNSDSRSSLGPPMVPSRSRSPSQRSRSPILPQQSRSPAPMSRSPIPGQMSRSPAPAKSPALGQSPSQSRSPATSVRSSPVTIKPQGTARSPVMLGQDEREIIKVARTGERDVTQSGQPQQASPQTVRASPQGGPLDPVSPAGSSDSRSNEATAKPNSPRSPRTGSQSMLAASHQQITNLLARPGSDNPSSSSGSQPDSSSVGSPAPPGTQEASVLPIQMGLSPLDYVKNKIAEVMRGASDGARPGVTETGRSGGGDISRPGIMDPLRSQESAAYPRPSSGDSRLGEMRPGESQMRHGDTQMRPGDSQIRPRDSQMRPGDSQMRPVDSQMRPGEPYHRPGDSQSRPGDSQMRPSESQMRQGNSHMRPSDSQMRPGDSKTGPGDSQMRTNETYMRAGENQMRASRDYPMRPTDSRTRPGDAQSQSKPTDPYSRQEAYIRGGGGDVRMRAADSVIRPGEASSTSQRAPNEGNFPGSGVARWVADTQQAAKENRMSPSSSRPSDPYNRGASSEARANYPPRTMEPSYQRTAESHMGYSRPPDSQSRPSESQTQPQRPSEPQRSSEAYPRQSNMHPRMNDVYPHPSGHSYHGVQSRPAEQSSRVSSDTYPSRVTDPQRRAEVSRAADSQARMGSDPYPRQVDSYSRQSDSYSRAGNQLSRPSESQMRPGDSQMRLGDSQSRPGDSQMRPGDSQMRPVDSQMRPGDSQMRPGDSQMRPVDSQMRPGDSQMRPGDPQMRPGDSQIRPGDSQMRPGDSKMRPSDTQMRPGDSQLRPGDSQMRPGDSQFRSKVSLSRASNSRASPVRPNESQPSPRSSDPYPRTSDPYPRSSDSRTSPRPNDPYGRQSDLHPRPSDSHPRPSDPHSRSTDMHQQRQGDPHSDYRGYTGYPSKNSDPQGYIRPQYQRQADMYSRANEAKPSNPQQNKMPTSYPGGAQRSAEGSYSGGAQRPVEGGYYRTGVQESTQHRTSPSQKHQVSTTASMATSQGSYGAYFEQQARRGQSGASSQSSSSSQRSTPTSGIISQSGQPQGGAGKSFGNEPRSSTVVSSSPTSGQASRLSPGYSPGSSSLEIMYKSKFDKFRNLAERKPGSSSGQLSPRSSGHPGSPGSAPSSSAHSPGQSKPMSSPGRFSSTSPTSSATRQDFGISSAHTKSPGQSAELNTSEAMAAPSEVKGKPDPYDFADDEGPREPRDSMRFGHKPKKGETPKSVADSEPTMDANPMPDRSLSIDSAGSDRMVIDETAGVDSSDQPDISTSKDGATGENPSHNKSPDSEVSSSLARYGESSGSMSSSSMQQGTMGDIDSQSNVSREAESKQEKGH</sequence>
<feature type="domain" description="SANT" evidence="5">
    <location>
        <begin position="797"/>
        <end position="848"/>
    </location>
</feature>
<feature type="compositionally biased region" description="Polar residues" evidence="3">
    <location>
        <begin position="2117"/>
        <end position="2135"/>
    </location>
</feature>
<feature type="compositionally biased region" description="Low complexity" evidence="3">
    <location>
        <begin position="3413"/>
        <end position="3425"/>
    </location>
</feature>
<feature type="compositionally biased region" description="Basic and acidic residues" evidence="3">
    <location>
        <begin position="2422"/>
        <end position="2438"/>
    </location>
</feature>
<feature type="region of interest" description="Disordered" evidence="3">
    <location>
        <begin position="1"/>
        <end position="70"/>
    </location>
</feature>
<feature type="region of interest" description="Disordered" evidence="3">
    <location>
        <begin position="780"/>
        <end position="815"/>
    </location>
</feature>
<feature type="compositionally biased region" description="Basic and acidic residues" evidence="3">
    <location>
        <begin position="1717"/>
        <end position="1756"/>
    </location>
</feature>
<feature type="compositionally biased region" description="Polar residues" evidence="3">
    <location>
        <begin position="938"/>
        <end position="949"/>
    </location>
</feature>
<feature type="compositionally biased region" description="Basic and acidic residues" evidence="3">
    <location>
        <begin position="2978"/>
        <end position="3013"/>
    </location>
</feature>
<evidence type="ECO:0000256" key="2">
    <source>
        <dbReference type="ARBA" id="ARBA00023054"/>
    </source>
</evidence>
<dbReference type="InterPro" id="IPR017884">
    <property type="entry name" value="SANT_dom"/>
</dbReference>
<feature type="compositionally biased region" description="Low complexity" evidence="3">
    <location>
        <begin position="2943"/>
        <end position="2969"/>
    </location>
</feature>
<feature type="region of interest" description="Disordered" evidence="3">
    <location>
        <begin position="1997"/>
        <end position="2355"/>
    </location>
</feature>
<feature type="compositionally biased region" description="Basic and acidic residues" evidence="3">
    <location>
        <begin position="1683"/>
        <end position="1710"/>
    </location>
</feature>
<feature type="compositionally biased region" description="Basic and acidic residues" evidence="3">
    <location>
        <begin position="1164"/>
        <end position="1189"/>
    </location>
</feature>
<keyword evidence="2" id="KW-0175">Coiled coil</keyword>
<feature type="compositionally biased region" description="Polar residues" evidence="3">
    <location>
        <begin position="1351"/>
        <end position="1369"/>
    </location>
</feature>
<evidence type="ECO:0008006" key="9">
    <source>
        <dbReference type="Google" id="ProtNLM"/>
    </source>
</evidence>
<feature type="compositionally biased region" description="Low complexity" evidence="3">
    <location>
        <begin position="1967"/>
        <end position="1977"/>
    </location>
</feature>
<dbReference type="PANTHER" id="PTHR13992:SF39">
    <property type="entry name" value="SMRTER, ISOFORM G"/>
    <property type="match status" value="1"/>
</dbReference>
<dbReference type="Pfam" id="PF00249">
    <property type="entry name" value="Myb_DNA-binding"/>
    <property type="match status" value="1"/>
</dbReference>
<feature type="compositionally biased region" description="Basic and acidic residues" evidence="3">
    <location>
        <begin position="1655"/>
        <end position="1672"/>
    </location>
</feature>
<feature type="compositionally biased region" description="Low complexity" evidence="3">
    <location>
        <begin position="2003"/>
        <end position="2031"/>
    </location>
</feature>
<feature type="compositionally biased region" description="Basic and acidic residues" evidence="3">
    <location>
        <begin position="978"/>
        <end position="1014"/>
    </location>
</feature>
<dbReference type="SUPFAM" id="SSF46689">
    <property type="entry name" value="Homeodomain-like"/>
    <property type="match status" value="2"/>
</dbReference>
<feature type="compositionally biased region" description="Low complexity" evidence="3">
    <location>
        <begin position="3128"/>
        <end position="3157"/>
    </location>
</feature>
<feature type="compositionally biased region" description="Low complexity" evidence="3">
    <location>
        <begin position="1914"/>
        <end position="1925"/>
    </location>
</feature>
<feature type="compositionally biased region" description="Polar residues" evidence="3">
    <location>
        <begin position="2280"/>
        <end position="2317"/>
    </location>
</feature>
<evidence type="ECO:0000259" key="5">
    <source>
        <dbReference type="PROSITE" id="PS51293"/>
    </source>
</evidence>
<accession>A0A8S4Q184</accession>
<protein>
    <recommendedName>
        <fullName evidence="9">Nuclear receptor corepressor 1</fullName>
    </recommendedName>
</protein>
<dbReference type="EMBL" id="CAIIXF020000012">
    <property type="protein sequence ID" value="CAH1800389.1"/>
    <property type="molecule type" value="Genomic_DNA"/>
</dbReference>
<feature type="compositionally biased region" description="Polar residues" evidence="3">
    <location>
        <begin position="2061"/>
        <end position="2071"/>
    </location>
</feature>
<feature type="compositionally biased region" description="Acidic residues" evidence="3">
    <location>
        <begin position="878"/>
        <end position="896"/>
    </location>
</feature>
<dbReference type="Gene3D" id="1.20.58.1880">
    <property type="match status" value="1"/>
</dbReference>
<feature type="region of interest" description="Disordered" evidence="3">
    <location>
        <begin position="563"/>
        <end position="627"/>
    </location>
</feature>
<dbReference type="InterPro" id="IPR051571">
    <property type="entry name" value="N-CoR_corepressor"/>
</dbReference>
<feature type="compositionally biased region" description="Low complexity" evidence="3">
    <location>
        <begin position="3219"/>
        <end position="3248"/>
    </location>
</feature>
<keyword evidence="8" id="KW-1185">Reference proteome</keyword>
<dbReference type="Proteomes" id="UP000749559">
    <property type="component" value="Unassembled WGS sequence"/>
</dbReference>
<dbReference type="Pfam" id="PF15784">
    <property type="entry name" value="GPS2_interact"/>
    <property type="match status" value="1"/>
</dbReference>
<feature type="domain" description="HTH myb-type" evidence="6">
    <location>
        <begin position="801"/>
        <end position="848"/>
    </location>
</feature>
<feature type="region of interest" description="Disordered" evidence="3">
    <location>
        <begin position="3210"/>
        <end position="3448"/>
    </location>
</feature>
<feature type="compositionally biased region" description="Polar residues" evidence="3">
    <location>
        <begin position="2918"/>
        <end position="2933"/>
    </location>
</feature>
<feature type="compositionally biased region" description="Low complexity" evidence="3">
    <location>
        <begin position="2136"/>
        <end position="2147"/>
    </location>
</feature>
<evidence type="ECO:0000259" key="4">
    <source>
        <dbReference type="PROSITE" id="PS50090"/>
    </source>
</evidence>
<feature type="region of interest" description="Disordered" evidence="3">
    <location>
        <begin position="1808"/>
        <end position="1830"/>
    </location>
</feature>
<dbReference type="GO" id="GO:0006357">
    <property type="term" value="P:regulation of transcription by RNA polymerase II"/>
    <property type="evidence" value="ECO:0007669"/>
    <property type="project" value="TreeGrafter"/>
</dbReference>
<dbReference type="GO" id="GO:0005654">
    <property type="term" value="C:nucleoplasm"/>
    <property type="evidence" value="ECO:0007669"/>
    <property type="project" value="UniProtKB-ARBA"/>
</dbReference>
<dbReference type="SMART" id="SM00717">
    <property type="entry name" value="SANT"/>
    <property type="match status" value="2"/>
</dbReference>
<dbReference type="InterPro" id="IPR009057">
    <property type="entry name" value="Homeodomain-like_sf"/>
</dbReference>
<feature type="compositionally biased region" description="Polar residues" evidence="3">
    <location>
        <begin position="2042"/>
        <end position="2052"/>
    </location>
</feature>
<feature type="region of interest" description="Disordered" evidence="3">
    <location>
        <begin position="1875"/>
        <end position="1982"/>
    </location>
</feature>
<dbReference type="OrthoDB" id="10258692at2759"/>
<evidence type="ECO:0000256" key="3">
    <source>
        <dbReference type="SAM" id="MobiDB-lite"/>
    </source>
</evidence>
<feature type="region of interest" description="Disordered" evidence="3">
    <location>
        <begin position="84"/>
        <end position="105"/>
    </location>
</feature>
<evidence type="ECO:0000256" key="1">
    <source>
        <dbReference type="ARBA" id="ARBA00010097"/>
    </source>
</evidence>
<comment type="caution">
    <text evidence="7">The sequence shown here is derived from an EMBL/GenBank/DDBJ whole genome shotgun (WGS) entry which is preliminary data.</text>
</comment>
<dbReference type="PROSITE" id="PS51294">
    <property type="entry name" value="HTH_MYB"/>
    <property type="match status" value="1"/>
</dbReference>
<feature type="compositionally biased region" description="Pro residues" evidence="3">
    <location>
        <begin position="1137"/>
        <end position="1148"/>
    </location>
</feature>
<feature type="domain" description="SANT" evidence="5">
    <location>
        <begin position="504"/>
        <end position="555"/>
    </location>
</feature>
<feature type="compositionally biased region" description="Polar residues" evidence="3">
    <location>
        <begin position="2787"/>
        <end position="2799"/>
    </location>
</feature>
<evidence type="ECO:0000313" key="7">
    <source>
        <dbReference type="EMBL" id="CAH1800389.1"/>
    </source>
</evidence>
<gene>
    <name evidence="7" type="ORF">OFUS_LOCUS24280</name>
</gene>
<feature type="compositionally biased region" description="Polar residues" evidence="3">
    <location>
        <begin position="1109"/>
        <end position="1118"/>
    </location>
</feature>
<feature type="compositionally biased region" description="Basic and acidic residues" evidence="3">
    <location>
        <begin position="1197"/>
        <end position="1207"/>
    </location>
</feature>
<feature type="compositionally biased region" description="Polar residues" evidence="3">
    <location>
        <begin position="3090"/>
        <end position="3118"/>
    </location>
</feature>
<feature type="compositionally biased region" description="Polar residues" evidence="3">
    <location>
        <begin position="3048"/>
        <end position="3058"/>
    </location>
</feature>
<feature type="compositionally biased region" description="Polar residues" evidence="3">
    <location>
        <begin position="1571"/>
        <end position="1588"/>
    </location>
</feature>
<dbReference type="Gene3D" id="1.20.5.430">
    <property type="match status" value="1"/>
</dbReference>
<feature type="compositionally biased region" description="Basic and acidic residues" evidence="3">
    <location>
        <begin position="801"/>
        <end position="815"/>
    </location>
</feature>
<feature type="compositionally biased region" description="Basic and acidic residues" evidence="3">
    <location>
        <begin position="1596"/>
        <end position="1628"/>
    </location>
</feature>
<feature type="compositionally biased region" description="Polar residues" evidence="3">
    <location>
        <begin position="2200"/>
        <end position="2219"/>
    </location>
</feature>
<name>A0A8S4Q184_OWEFU</name>
<dbReference type="InterPro" id="IPR001005">
    <property type="entry name" value="SANT/Myb"/>
</dbReference>
<feature type="compositionally biased region" description="Low complexity" evidence="3">
    <location>
        <begin position="2154"/>
        <end position="2176"/>
    </location>
</feature>
<feature type="compositionally biased region" description="Low complexity" evidence="3">
    <location>
        <begin position="2631"/>
        <end position="2640"/>
    </location>
</feature>
<dbReference type="PROSITE" id="PS51293">
    <property type="entry name" value="SANT"/>
    <property type="match status" value="2"/>
</dbReference>
<feature type="compositionally biased region" description="Low complexity" evidence="3">
    <location>
        <begin position="3172"/>
        <end position="3198"/>
    </location>
</feature>
<feature type="compositionally biased region" description="Polar residues" evidence="3">
    <location>
        <begin position="2731"/>
        <end position="2745"/>
    </location>
</feature>
<proteinExistence type="inferred from homology"/>
<feature type="region of interest" description="Disordered" evidence="3">
    <location>
        <begin position="1772"/>
        <end position="1792"/>
    </location>
</feature>
<feature type="domain" description="Myb-like" evidence="4">
    <location>
        <begin position="794"/>
        <end position="844"/>
    </location>
</feature>
<feature type="compositionally biased region" description="Basic and acidic residues" evidence="3">
    <location>
        <begin position="3314"/>
        <end position="3324"/>
    </location>
</feature>
<feature type="compositionally biased region" description="Polar residues" evidence="3">
    <location>
        <begin position="2252"/>
        <end position="2267"/>
    </location>
</feature>
<dbReference type="GO" id="GO:0032991">
    <property type="term" value="C:protein-containing complex"/>
    <property type="evidence" value="ECO:0007669"/>
    <property type="project" value="UniProtKB-ARBA"/>
</dbReference>
<evidence type="ECO:0000259" key="6">
    <source>
        <dbReference type="PROSITE" id="PS51294"/>
    </source>
</evidence>
<feature type="compositionally biased region" description="Polar residues" evidence="3">
    <location>
        <begin position="3373"/>
        <end position="3407"/>
    </location>
</feature>
<dbReference type="CDD" id="cd00167">
    <property type="entry name" value="SANT"/>
    <property type="match status" value="1"/>
</dbReference>
<feature type="compositionally biased region" description="Polar residues" evidence="3">
    <location>
        <begin position="206"/>
        <end position="215"/>
    </location>
</feature>
<feature type="compositionally biased region" description="Polar residues" evidence="3">
    <location>
        <begin position="3277"/>
        <end position="3293"/>
    </location>
</feature>
<feature type="compositionally biased region" description="Low complexity" evidence="3">
    <location>
        <begin position="2322"/>
        <end position="2342"/>
    </location>
</feature>
<feature type="region of interest" description="Disordered" evidence="3">
    <location>
        <begin position="2375"/>
        <end position="3198"/>
    </location>
</feature>
<comment type="similarity">
    <text evidence="1">Belongs to the N-CoR nuclear receptor corepressors family.</text>
</comment>
<feature type="region of interest" description="Disordered" evidence="3">
    <location>
        <begin position="202"/>
        <end position="222"/>
    </location>
</feature>
<feature type="compositionally biased region" description="Basic and acidic residues" evidence="3">
    <location>
        <begin position="1057"/>
        <end position="1066"/>
    </location>
</feature>